<evidence type="ECO:0000313" key="4">
    <source>
        <dbReference type="Proteomes" id="UP000581135"/>
    </source>
</evidence>
<dbReference type="Pfam" id="PF01408">
    <property type="entry name" value="GFO_IDH_MocA"/>
    <property type="match status" value="1"/>
</dbReference>
<dbReference type="Gene3D" id="3.40.50.720">
    <property type="entry name" value="NAD(P)-binding Rossmann-like Domain"/>
    <property type="match status" value="1"/>
</dbReference>
<protein>
    <submittedName>
        <fullName evidence="3">Putative dehydrogenase</fullName>
    </submittedName>
</protein>
<feature type="domain" description="Gfo/Idh/MocA-like oxidoreductase C-terminal" evidence="2">
    <location>
        <begin position="136"/>
        <end position="341"/>
    </location>
</feature>
<accession>A0A839SQ37</accession>
<evidence type="ECO:0000313" key="3">
    <source>
        <dbReference type="EMBL" id="MBB3064572.1"/>
    </source>
</evidence>
<comment type="caution">
    <text evidence="3">The sequence shown here is derived from an EMBL/GenBank/DDBJ whole genome shotgun (WGS) entry which is preliminary data.</text>
</comment>
<dbReference type="SUPFAM" id="SSF55347">
    <property type="entry name" value="Glyceraldehyde-3-phosphate dehydrogenase-like, C-terminal domain"/>
    <property type="match status" value="1"/>
</dbReference>
<evidence type="ECO:0000259" key="1">
    <source>
        <dbReference type="Pfam" id="PF01408"/>
    </source>
</evidence>
<feature type="domain" description="Gfo/Idh/MocA-like oxidoreductase N-terminal" evidence="1">
    <location>
        <begin position="6"/>
        <end position="122"/>
    </location>
</feature>
<dbReference type="Pfam" id="PF02894">
    <property type="entry name" value="GFO_IDH_MocA_C"/>
    <property type="match status" value="1"/>
</dbReference>
<organism evidence="3 4">
    <name type="scientific">Limibacillus halophilus</name>
    <dbReference type="NCBI Taxonomy" id="1579333"/>
    <lineage>
        <taxon>Bacteria</taxon>
        <taxon>Pseudomonadati</taxon>
        <taxon>Pseudomonadota</taxon>
        <taxon>Alphaproteobacteria</taxon>
        <taxon>Rhodospirillales</taxon>
        <taxon>Rhodovibrionaceae</taxon>
        <taxon>Limibacillus</taxon>
    </lineage>
</organism>
<dbReference type="PANTHER" id="PTHR43708:SF8">
    <property type="entry name" value="OXIDOREDUCTASE"/>
    <property type="match status" value="1"/>
</dbReference>
<name>A0A839SQ37_9PROT</name>
<dbReference type="AlphaFoldDB" id="A0A839SQ37"/>
<dbReference type="InterPro" id="IPR000683">
    <property type="entry name" value="Gfo/Idh/MocA-like_OxRdtase_N"/>
</dbReference>
<dbReference type="RefSeq" id="WP_183415384.1">
    <property type="nucleotide sequence ID" value="NZ_JACHXA010000002.1"/>
</dbReference>
<dbReference type="EMBL" id="JACHXA010000002">
    <property type="protein sequence ID" value="MBB3064572.1"/>
    <property type="molecule type" value="Genomic_DNA"/>
</dbReference>
<dbReference type="Gene3D" id="3.30.360.10">
    <property type="entry name" value="Dihydrodipicolinate Reductase, domain 2"/>
    <property type="match status" value="1"/>
</dbReference>
<reference evidence="3 4" key="1">
    <citation type="submission" date="2020-08" db="EMBL/GenBank/DDBJ databases">
        <title>Genomic Encyclopedia of Type Strains, Phase III (KMG-III): the genomes of soil and plant-associated and newly described type strains.</title>
        <authorList>
            <person name="Whitman W."/>
        </authorList>
    </citation>
    <scope>NUCLEOTIDE SEQUENCE [LARGE SCALE GENOMIC DNA]</scope>
    <source>
        <strain evidence="3 4">CECT 8803</strain>
    </source>
</reference>
<keyword evidence="4" id="KW-1185">Reference proteome</keyword>
<dbReference type="Proteomes" id="UP000581135">
    <property type="component" value="Unassembled WGS sequence"/>
</dbReference>
<dbReference type="GO" id="GO:0000166">
    <property type="term" value="F:nucleotide binding"/>
    <property type="evidence" value="ECO:0007669"/>
    <property type="project" value="InterPro"/>
</dbReference>
<dbReference type="InterPro" id="IPR051317">
    <property type="entry name" value="Gfo/Idh/MocA_oxidoreduct"/>
</dbReference>
<proteinExistence type="predicted"/>
<evidence type="ECO:0000259" key="2">
    <source>
        <dbReference type="Pfam" id="PF02894"/>
    </source>
</evidence>
<dbReference type="PANTHER" id="PTHR43708">
    <property type="entry name" value="CONSERVED EXPRESSED OXIDOREDUCTASE (EUROFUNG)"/>
    <property type="match status" value="1"/>
</dbReference>
<dbReference type="SUPFAM" id="SSF51735">
    <property type="entry name" value="NAD(P)-binding Rossmann-fold domains"/>
    <property type="match status" value="1"/>
</dbReference>
<dbReference type="InterPro" id="IPR004104">
    <property type="entry name" value="Gfo/Idh/MocA-like_OxRdtase_C"/>
</dbReference>
<sequence>MGSPTKVAVIGAGYFARFHYEAWSRMADVELVGLCEKDAQKGAEVAAAYGVSGSYGDLDVLLSQARPDLVDIVVPPSAHLEVIARLVEEDLAISCQKPFCGGLEGARKAVALARNRGRVLAVHENFRFQPWYREIKRLLDDGLLGDVYQVSFRLRPGDGQGPEAYLDRQPYFQRMKRFLIHETAIHLIDCFRFLLGEPSGLFARLAQLNPAIAGEDAGFIVFEFGDRVRGLFDGNRLADHIAENRRRTMGDLSIEGAKASLRLDGDGRIWLRSFGSNREQEHGYAWDDRGFAGDCVYACHRHLLNHLREGTPLETAAEHYLINQAIEEAVYRSHEEGRWIKAREWQSIR</sequence>
<dbReference type="InterPro" id="IPR036291">
    <property type="entry name" value="NAD(P)-bd_dom_sf"/>
</dbReference>
<gene>
    <name evidence="3" type="ORF">FHR98_000844</name>
</gene>